<evidence type="ECO:0000313" key="2">
    <source>
        <dbReference type="EMBL" id="RSL31847.1"/>
    </source>
</evidence>
<dbReference type="RefSeq" id="WP_125557887.1">
    <property type="nucleotide sequence ID" value="NZ_RBVX01000020.1"/>
</dbReference>
<proteinExistence type="predicted"/>
<gene>
    <name evidence="2" type="ORF">D7Z54_18805</name>
</gene>
<dbReference type="Pfam" id="PF20316">
    <property type="entry name" value="DUF6612"/>
    <property type="match status" value="1"/>
</dbReference>
<keyword evidence="3" id="KW-1185">Reference proteome</keyword>
<evidence type="ECO:0000313" key="3">
    <source>
        <dbReference type="Proteomes" id="UP000275076"/>
    </source>
</evidence>
<dbReference type="OrthoDB" id="2853853at2"/>
<evidence type="ECO:0000256" key="1">
    <source>
        <dbReference type="SAM" id="SignalP"/>
    </source>
</evidence>
<accession>A0A3R9Q1W4</accession>
<evidence type="ECO:0008006" key="4">
    <source>
        <dbReference type="Google" id="ProtNLM"/>
    </source>
</evidence>
<reference evidence="2 3" key="1">
    <citation type="submission" date="2018-10" db="EMBL/GenBank/DDBJ databases">
        <title>Draft genome sequence of Bacillus salarius IM0101, isolated from a hypersaline soil in Inner Mongolia, China.</title>
        <authorList>
            <person name="Yamprayoonswat W."/>
            <person name="Boonvisut S."/>
            <person name="Jumpathong W."/>
            <person name="Sittihan S."/>
            <person name="Ruangsuj P."/>
            <person name="Wanthongcharoen S."/>
            <person name="Thongpramul N."/>
            <person name="Pimmason S."/>
            <person name="Yu B."/>
            <person name="Yasawong M."/>
        </authorList>
    </citation>
    <scope>NUCLEOTIDE SEQUENCE [LARGE SCALE GENOMIC DNA]</scope>
    <source>
        <strain evidence="2 3">IM0101</strain>
    </source>
</reference>
<feature type="signal peptide" evidence="1">
    <location>
        <begin position="1"/>
        <end position="21"/>
    </location>
</feature>
<sequence length="277" mass="31975">MKKIKKIALVMTGASTLLMSACGDRELPEEIYADAMTAMEDLDSVYFTYSNTLNAEEDGVSTFTRGALQYDDPLQGYLETNLNVIDISDPVEMDLRVDGNNIEIREGEEWEPHDTNREEMSTMLRPEEELSFFLPFEKEFLMKEVTDMEETDDYYEVSFKGTDERHYSLVEKKLKDLGVSSSSSDGLTDEQLDSLQLDGIEMTAFIDQETKRLNGYDTRFRFTIEIGGELQSFDEITSVRYQDHNEVDGNLESYMEEKLKEIQQEQMEEQKSEENNS</sequence>
<comment type="caution">
    <text evidence="2">The sequence shown here is derived from an EMBL/GenBank/DDBJ whole genome shotgun (WGS) entry which is preliminary data.</text>
</comment>
<organism evidence="2 3">
    <name type="scientific">Salibacterium salarium</name>
    <dbReference type="NCBI Taxonomy" id="284579"/>
    <lineage>
        <taxon>Bacteria</taxon>
        <taxon>Bacillati</taxon>
        <taxon>Bacillota</taxon>
        <taxon>Bacilli</taxon>
        <taxon>Bacillales</taxon>
        <taxon>Bacillaceae</taxon>
    </lineage>
</organism>
<dbReference type="AlphaFoldDB" id="A0A3R9Q1W4"/>
<dbReference type="EMBL" id="RBVX01000020">
    <property type="protein sequence ID" value="RSL31847.1"/>
    <property type="molecule type" value="Genomic_DNA"/>
</dbReference>
<feature type="chain" id="PRO_5038729732" description="Lipoprotein" evidence="1">
    <location>
        <begin position="22"/>
        <end position="277"/>
    </location>
</feature>
<dbReference type="Proteomes" id="UP000275076">
    <property type="component" value="Unassembled WGS sequence"/>
</dbReference>
<dbReference type="InterPro" id="IPR046720">
    <property type="entry name" value="DUF6612"/>
</dbReference>
<keyword evidence="1" id="KW-0732">Signal</keyword>
<dbReference type="PROSITE" id="PS51257">
    <property type="entry name" value="PROKAR_LIPOPROTEIN"/>
    <property type="match status" value="1"/>
</dbReference>
<protein>
    <recommendedName>
        <fullName evidence="4">Lipoprotein</fullName>
    </recommendedName>
</protein>
<name>A0A3R9Q1W4_9BACI</name>